<keyword evidence="9" id="KW-1185">Reference proteome</keyword>
<feature type="region of interest" description="Disordered" evidence="7">
    <location>
        <begin position="138"/>
        <end position="166"/>
    </location>
</feature>
<name>A0A8T0GPG0_CERPU</name>
<keyword evidence="4 6" id="KW-0804">Transcription</keyword>
<dbReference type="AlphaFoldDB" id="A0A8T0GPG0"/>
<organism evidence="8 9">
    <name type="scientific">Ceratodon purpureus</name>
    <name type="common">Fire moss</name>
    <name type="synonym">Dicranum purpureum</name>
    <dbReference type="NCBI Taxonomy" id="3225"/>
    <lineage>
        <taxon>Eukaryota</taxon>
        <taxon>Viridiplantae</taxon>
        <taxon>Streptophyta</taxon>
        <taxon>Embryophyta</taxon>
        <taxon>Bryophyta</taxon>
        <taxon>Bryophytina</taxon>
        <taxon>Bryopsida</taxon>
        <taxon>Dicranidae</taxon>
        <taxon>Pseudoditrichales</taxon>
        <taxon>Ditrichaceae</taxon>
        <taxon>Ceratodon</taxon>
    </lineage>
</organism>
<dbReference type="Pfam" id="PF09748">
    <property type="entry name" value="Med10"/>
    <property type="match status" value="1"/>
</dbReference>
<dbReference type="Proteomes" id="UP000822688">
    <property type="component" value="Chromosome 9"/>
</dbReference>
<comment type="subcellular location">
    <subcellularLocation>
        <location evidence="1 6">Nucleus</location>
    </subcellularLocation>
</comment>
<gene>
    <name evidence="6" type="primary">MED10</name>
    <name evidence="8" type="ORF">KC19_9G014800</name>
</gene>
<protein>
    <recommendedName>
        <fullName evidence="6">Mediator of RNA polymerase II transcription subunit 10</fullName>
    </recommendedName>
    <alternativeName>
        <fullName evidence="6">Mediator complex subunit 10</fullName>
    </alternativeName>
</protein>
<evidence type="ECO:0000256" key="2">
    <source>
        <dbReference type="ARBA" id="ARBA00005389"/>
    </source>
</evidence>
<accession>A0A8T0GPG0</accession>
<proteinExistence type="inferred from homology"/>
<comment type="subunit">
    <text evidence="6">Component of the Mediator complex.</text>
</comment>
<evidence type="ECO:0000313" key="8">
    <source>
        <dbReference type="EMBL" id="KAG0560803.1"/>
    </source>
</evidence>
<keyword evidence="3 6" id="KW-0805">Transcription regulation</keyword>
<dbReference type="GO" id="GO:0003712">
    <property type="term" value="F:transcription coregulator activity"/>
    <property type="evidence" value="ECO:0007669"/>
    <property type="project" value="InterPro"/>
</dbReference>
<comment type="caution">
    <text evidence="8">The sequence shown here is derived from an EMBL/GenBank/DDBJ whole genome shotgun (WGS) entry which is preliminary data.</text>
</comment>
<dbReference type="PANTHER" id="PTHR13345">
    <property type="entry name" value="MEDIATOR OF RNA POLYMERASE II TRANSCRIPTION SUBUNIT 10"/>
    <property type="match status" value="1"/>
</dbReference>
<evidence type="ECO:0000256" key="5">
    <source>
        <dbReference type="ARBA" id="ARBA00023242"/>
    </source>
</evidence>
<evidence type="ECO:0000256" key="3">
    <source>
        <dbReference type="ARBA" id="ARBA00023015"/>
    </source>
</evidence>
<keyword evidence="6" id="KW-0010">Activator</keyword>
<dbReference type="GO" id="GO:0045944">
    <property type="term" value="P:positive regulation of transcription by RNA polymerase II"/>
    <property type="evidence" value="ECO:0007669"/>
    <property type="project" value="TreeGrafter"/>
</dbReference>
<dbReference type="GO" id="GO:0016592">
    <property type="term" value="C:mediator complex"/>
    <property type="evidence" value="ECO:0007669"/>
    <property type="project" value="InterPro"/>
</dbReference>
<reference evidence="8" key="1">
    <citation type="submission" date="2020-06" db="EMBL/GenBank/DDBJ databases">
        <title>WGS assembly of Ceratodon purpureus strain R40.</title>
        <authorList>
            <person name="Carey S.B."/>
            <person name="Jenkins J."/>
            <person name="Shu S."/>
            <person name="Lovell J.T."/>
            <person name="Sreedasyam A."/>
            <person name="Maumus F."/>
            <person name="Tiley G.P."/>
            <person name="Fernandez-Pozo N."/>
            <person name="Barry K."/>
            <person name="Chen C."/>
            <person name="Wang M."/>
            <person name="Lipzen A."/>
            <person name="Daum C."/>
            <person name="Saski C.A."/>
            <person name="Payton A.C."/>
            <person name="Mcbreen J.C."/>
            <person name="Conrad R.E."/>
            <person name="Kollar L.M."/>
            <person name="Olsson S."/>
            <person name="Huttunen S."/>
            <person name="Landis J.B."/>
            <person name="Wickett N.J."/>
            <person name="Johnson M.G."/>
            <person name="Rensing S.A."/>
            <person name="Grimwood J."/>
            <person name="Schmutz J."/>
            <person name="Mcdaniel S.F."/>
        </authorList>
    </citation>
    <scope>NUCLEOTIDE SEQUENCE</scope>
    <source>
        <strain evidence="8">R40</strain>
    </source>
</reference>
<keyword evidence="5 6" id="KW-0539">Nucleus</keyword>
<evidence type="ECO:0000256" key="6">
    <source>
        <dbReference type="RuleBase" id="RU364146"/>
    </source>
</evidence>
<comment type="function">
    <text evidence="6">Component of the Mediator complex, a coactivator involved in the regulated transcription of nearly all RNA polymerase II-dependent genes. Mediator functions as a bridge to convey information from gene-specific regulatory proteins to the basal RNA polymerase II transcription machinery. Mediator is recruited to promoters by direct interactions with regulatory proteins and serves as a scaffold for the assembly of a functional preinitiation complex with RNA polymerase II and the general transcription factors.</text>
</comment>
<comment type="similarity">
    <text evidence="2 6">Belongs to the Mediator complex subunit 10 family.</text>
</comment>
<evidence type="ECO:0000256" key="4">
    <source>
        <dbReference type="ARBA" id="ARBA00023163"/>
    </source>
</evidence>
<evidence type="ECO:0000256" key="7">
    <source>
        <dbReference type="SAM" id="MobiDB-lite"/>
    </source>
</evidence>
<dbReference type="InterPro" id="IPR019145">
    <property type="entry name" value="Mediator_Med10"/>
</dbReference>
<dbReference type="EMBL" id="CM026430">
    <property type="protein sequence ID" value="KAG0560803.1"/>
    <property type="molecule type" value="Genomic_DNA"/>
</dbReference>
<sequence length="166" mass="18342">MADASGSPRTATATAMEDTLASVQRALALLHQLQCSVSAFQLPSQLVLLDRLNGLVTELGNMHSASQDCHIQIPLEVLNFIDEGRNPDEFTKHLLNGCVQQNQASKGKVDSFKALRKNLLEQVEEVFPDETEAYREIRSQSSVESRRATHTGNVLSNGDMKLKIEH</sequence>
<evidence type="ECO:0000256" key="1">
    <source>
        <dbReference type="ARBA" id="ARBA00004123"/>
    </source>
</evidence>
<dbReference type="PANTHER" id="PTHR13345:SF14">
    <property type="entry name" value="MEDIATOR OF RNA POLYMERASE II TRANSCRIPTION SUBUNIT 10A-RELATED"/>
    <property type="match status" value="1"/>
</dbReference>
<evidence type="ECO:0000313" key="9">
    <source>
        <dbReference type="Proteomes" id="UP000822688"/>
    </source>
</evidence>